<feature type="compositionally biased region" description="Polar residues" evidence="1">
    <location>
        <begin position="98"/>
        <end position="115"/>
    </location>
</feature>
<organism evidence="2">
    <name type="scientific">Lygus hesperus</name>
    <name type="common">Western plant bug</name>
    <dbReference type="NCBI Taxonomy" id="30085"/>
    <lineage>
        <taxon>Eukaryota</taxon>
        <taxon>Metazoa</taxon>
        <taxon>Ecdysozoa</taxon>
        <taxon>Arthropoda</taxon>
        <taxon>Hexapoda</taxon>
        <taxon>Insecta</taxon>
        <taxon>Pterygota</taxon>
        <taxon>Neoptera</taxon>
        <taxon>Paraneoptera</taxon>
        <taxon>Hemiptera</taxon>
        <taxon>Heteroptera</taxon>
        <taxon>Panheteroptera</taxon>
        <taxon>Cimicomorpha</taxon>
        <taxon>Miridae</taxon>
        <taxon>Mirini</taxon>
        <taxon>Lygus</taxon>
    </lineage>
</organism>
<feature type="compositionally biased region" description="Basic and acidic residues" evidence="1">
    <location>
        <begin position="116"/>
        <end position="127"/>
    </location>
</feature>
<evidence type="ECO:0000256" key="1">
    <source>
        <dbReference type="SAM" id="MobiDB-lite"/>
    </source>
</evidence>
<name>A0A0A9ZG85_LYGHE</name>
<evidence type="ECO:0000313" key="2">
    <source>
        <dbReference type="EMBL" id="JAG43584.1"/>
    </source>
</evidence>
<reference evidence="2" key="1">
    <citation type="journal article" date="2014" name="PLoS ONE">
        <title>Transcriptome-Based Identification of ABC Transporters in the Western Tarnished Plant Bug Lygus hesperus.</title>
        <authorList>
            <person name="Hull J.J."/>
            <person name="Chaney K."/>
            <person name="Geib S.M."/>
            <person name="Fabrick J.A."/>
            <person name="Brent C.S."/>
            <person name="Walsh D."/>
            <person name="Lavine L.C."/>
        </authorList>
    </citation>
    <scope>NUCLEOTIDE SEQUENCE</scope>
</reference>
<sequence>MEVPEGDMPFSEWSEKLETTTNHWLPAYGFQQPSQLQEALLNQDYLSNDGMGQQGYVYLETIVEETSDDLRSDSEYSEVTGWPDTDSEAGSVIHIPNTIGQSSCNSGDWSGSERSGGTEKETTAPLQ</sequence>
<dbReference type="AlphaFoldDB" id="A0A0A9ZG85"/>
<reference evidence="2" key="2">
    <citation type="submission" date="2014-07" db="EMBL/GenBank/DDBJ databases">
        <authorList>
            <person name="Hull J."/>
        </authorList>
    </citation>
    <scope>NUCLEOTIDE SEQUENCE</scope>
</reference>
<keyword evidence="2" id="KW-0067">ATP-binding</keyword>
<keyword evidence="2" id="KW-0347">Helicase</keyword>
<accession>A0A0A9ZG85</accession>
<dbReference type="EMBL" id="GBHO01000020">
    <property type="protein sequence ID" value="JAG43584.1"/>
    <property type="molecule type" value="Transcribed_RNA"/>
</dbReference>
<feature type="region of interest" description="Disordered" evidence="1">
    <location>
        <begin position="69"/>
        <end position="127"/>
    </location>
</feature>
<keyword evidence="2" id="KW-0378">Hydrolase</keyword>
<feature type="non-terminal residue" evidence="2">
    <location>
        <position position="127"/>
    </location>
</feature>
<gene>
    <name evidence="2" type="primary">MAK5_0</name>
    <name evidence="2" type="ORF">CM83_2862</name>
</gene>
<protein>
    <submittedName>
        <fullName evidence="2">ATP-dependent RNA helicase MAK5</fullName>
    </submittedName>
</protein>
<proteinExistence type="predicted"/>
<dbReference type="GO" id="GO:0004386">
    <property type="term" value="F:helicase activity"/>
    <property type="evidence" value="ECO:0007669"/>
    <property type="project" value="UniProtKB-KW"/>
</dbReference>
<keyword evidence="2" id="KW-0547">Nucleotide-binding</keyword>